<dbReference type="Proteomes" id="UP001165297">
    <property type="component" value="Unassembled WGS sequence"/>
</dbReference>
<keyword evidence="1" id="KW-0732">Signal</keyword>
<evidence type="ECO:0000313" key="3">
    <source>
        <dbReference type="Proteomes" id="UP001165297"/>
    </source>
</evidence>
<dbReference type="InterPro" id="IPR046219">
    <property type="entry name" value="DUF6252"/>
</dbReference>
<evidence type="ECO:0000313" key="2">
    <source>
        <dbReference type="EMBL" id="MCB2377154.1"/>
    </source>
</evidence>
<sequence length="166" mass="17088">MPYPFLARAASALLLVASVACSSSKDDTPAPAKPGISWTVDNSNLTANSMQLQTSTDAYEVGAYYNLGAVASNYISLRIPKAVGTYPFSPTSVAGASYSVLNNSVATAVYYAGANPIGNGTVIGAGTIVVQEVTASQVTGTFTFTGIDRDTGNTKSLSNGKFVVRL</sequence>
<proteinExistence type="predicted"/>
<comment type="caution">
    <text evidence="2">The sequence shown here is derived from an EMBL/GenBank/DDBJ whole genome shotgun (WGS) entry which is preliminary data.</text>
</comment>
<keyword evidence="3" id="KW-1185">Reference proteome</keyword>
<protein>
    <submittedName>
        <fullName evidence="2">DUF6252 family protein</fullName>
    </submittedName>
</protein>
<accession>A0ABS8ADP7</accession>
<gene>
    <name evidence="2" type="ORF">LGH70_06145</name>
</gene>
<dbReference type="RefSeq" id="WP_226183686.1">
    <property type="nucleotide sequence ID" value="NZ_JAJADQ010000002.1"/>
</dbReference>
<dbReference type="EMBL" id="JAJADQ010000002">
    <property type="protein sequence ID" value="MCB2377154.1"/>
    <property type="molecule type" value="Genomic_DNA"/>
</dbReference>
<evidence type="ECO:0000256" key="1">
    <source>
        <dbReference type="SAM" id="SignalP"/>
    </source>
</evidence>
<name>A0ABS8ADP7_9BACT</name>
<feature type="chain" id="PRO_5045640239" evidence="1">
    <location>
        <begin position="23"/>
        <end position="166"/>
    </location>
</feature>
<organism evidence="2 3">
    <name type="scientific">Hymenobacter nitidus</name>
    <dbReference type="NCBI Taxonomy" id="2880929"/>
    <lineage>
        <taxon>Bacteria</taxon>
        <taxon>Pseudomonadati</taxon>
        <taxon>Bacteroidota</taxon>
        <taxon>Cytophagia</taxon>
        <taxon>Cytophagales</taxon>
        <taxon>Hymenobacteraceae</taxon>
        <taxon>Hymenobacter</taxon>
    </lineage>
</organism>
<feature type="signal peptide" evidence="1">
    <location>
        <begin position="1"/>
        <end position="22"/>
    </location>
</feature>
<dbReference type="Pfam" id="PF19765">
    <property type="entry name" value="DUF6252"/>
    <property type="match status" value="1"/>
</dbReference>
<reference evidence="2" key="1">
    <citation type="submission" date="2021-10" db="EMBL/GenBank/DDBJ databases">
        <authorList>
            <person name="Dean J.D."/>
            <person name="Kim M.K."/>
            <person name="Newey C.N."/>
            <person name="Stoker T.S."/>
            <person name="Thompson D.W."/>
            <person name="Grose J.H."/>
        </authorList>
    </citation>
    <scope>NUCLEOTIDE SEQUENCE</scope>
    <source>
        <strain evidence="2">BT635</strain>
    </source>
</reference>